<keyword evidence="4" id="KW-1185">Reference proteome</keyword>
<evidence type="ECO:0000256" key="1">
    <source>
        <dbReference type="PROSITE-ProRule" id="PRU00182"/>
    </source>
</evidence>
<name>A0ABS8YW38_9RHOB</name>
<evidence type="ECO:0000259" key="2">
    <source>
        <dbReference type="SMART" id="SM00363"/>
    </source>
</evidence>
<gene>
    <name evidence="3" type="ORF">LZA78_04295</name>
</gene>
<dbReference type="Pfam" id="PF01479">
    <property type="entry name" value="S4"/>
    <property type="match status" value="1"/>
</dbReference>
<comment type="caution">
    <text evidence="3">The sequence shown here is derived from an EMBL/GenBank/DDBJ whole genome shotgun (WGS) entry which is preliminary data.</text>
</comment>
<reference evidence="3 4" key="1">
    <citation type="submission" date="2021-12" db="EMBL/GenBank/DDBJ databases">
        <title>Sinirhodobacter sp. WL0062 is a bacterium isolated from seawater.</title>
        <authorList>
            <person name="Wang L."/>
            <person name="He W."/>
            <person name="Zhang D.-F."/>
        </authorList>
    </citation>
    <scope>NUCLEOTIDE SEQUENCE [LARGE SCALE GENOMIC DNA]</scope>
    <source>
        <strain evidence="3 4">WL0062</strain>
    </source>
</reference>
<evidence type="ECO:0000313" key="3">
    <source>
        <dbReference type="EMBL" id="MCE5972694.1"/>
    </source>
</evidence>
<feature type="domain" description="RNA-binding S4" evidence="2">
    <location>
        <begin position="8"/>
        <end position="71"/>
    </location>
</feature>
<accession>A0ABS8YW38</accession>
<dbReference type="InterPro" id="IPR002942">
    <property type="entry name" value="S4_RNA-bd"/>
</dbReference>
<dbReference type="SMART" id="SM00363">
    <property type="entry name" value="S4"/>
    <property type="match status" value="1"/>
</dbReference>
<dbReference type="RefSeq" id="WP_233675703.1">
    <property type="nucleotide sequence ID" value="NZ_JAJUOS010000002.1"/>
</dbReference>
<dbReference type="SUPFAM" id="SSF55174">
    <property type="entry name" value="Alpha-L RNA-binding motif"/>
    <property type="match status" value="1"/>
</dbReference>
<keyword evidence="1" id="KW-0694">RNA-binding</keyword>
<dbReference type="PROSITE" id="PS50889">
    <property type="entry name" value="S4"/>
    <property type="match status" value="1"/>
</dbReference>
<dbReference type="InterPro" id="IPR036986">
    <property type="entry name" value="S4_RNA-bd_sf"/>
</dbReference>
<protein>
    <submittedName>
        <fullName evidence="3">RNA-binding S4 domain-containing protein</fullName>
    </submittedName>
</protein>
<proteinExistence type="predicted"/>
<organism evidence="3 4">
    <name type="scientific">Rhodobacter flavimaris</name>
    <dbReference type="NCBI Taxonomy" id="2907145"/>
    <lineage>
        <taxon>Bacteria</taxon>
        <taxon>Pseudomonadati</taxon>
        <taxon>Pseudomonadota</taxon>
        <taxon>Alphaproteobacteria</taxon>
        <taxon>Rhodobacterales</taxon>
        <taxon>Rhodobacter group</taxon>
        <taxon>Rhodobacter</taxon>
    </lineage>
</organism>
<dbReference type="CDD" id="cd00165">
    <property type="entry name" value="S4"/>
    <property type="match status" value="1"/>
</dbReference>
<dbReference type="EMBL" id="JAJUOS010000002">
    <property type="protein sequence ID" value="MCE5972694.1"/>
    <property type="molecule type" value="Genomic_DNA"/>
</dbReference>
<evidence type="ECO:0000313" key="4">
    <source>
        <dbReference type="Proteomes" id="UP001521181"/>
    </source>
</evidence>
<sequence>MVHGSDRIRIDKWLWHARFVKTRGLAADLVQAGRVRVNGQRIDKPGRAVGPGDVLTVSVAGAVRVVRIEGCGLRRGPATEAATLYTALDEPIVPRATPETEHPF</sequence>
<dbReference type="Gene3D" id="3.10.290.10">
    <property type="entry name" value="RNA-binding S4 domain"/>
    <property type="match status" value="1"/>
</dbReference>
<dbReference type="Proteomes" id="UP001521181">
    <property type="component" value="Unassembled WGS sequence"/>
</dbReference>